<evidence type="ECO:0000313" key="3">
    <source>
        <dbReference type="Proteomes" id="UP000268192"/>
    </source>
</evidence>
<dbReference type="EC" id="2.3.1.202" evidence="2"/>
<dbReference type="PROSITE" id="PS51186">
    <property type="entry name" value="GNAT"/>
    <property type="match status" value="1"/>
</dbReference>
<dbReference type="GO" id="GO:0016747">
    <property type="term" value="F:acyltransferase activity, transferring groups other than amino-acyl groups"/>
    <property type="evidence" value="ECO:0007669"/>
    <property type="project" value="InterPro"/>
</dbReference>
<dbReference type="NCBIfam" id="TIGR03585">
    <property type="entry name" value="PseH"/>
    <property type="match status" value="1"/>
</dbReference>
<accession>A0A3Q8XMC6</accession>
<evidence type="ECO:0000259" key="1">
    <source>
        <dbReference type="PROSITE" id="PS51186"/>
    </source>
</evidence>
<dbReference type="EMBL" id="CP032509">
    <property type="protein sequence ID" value="AZN70865.1"/>
    <property type="molecule type" value="Genomic_DNA"/>
</dbReference>
<organism evidence="2 3">
    <name type="scientific">Georhizobium profundi</name>
    <dbReference type="NCBI Taxonomy" id="2341112"/>
    <lineage>
        <taxon>Bacteria</taxon>
        <taxon>Pseudomonadati</taxon>
        <taxon>Pseudomonadota</taxon>
        <taxon>Alphaproteobacteria</taxon>
        <taxon>Hyphomicrobiales</taxon>
        <taxon>Rhizobiaceae</taxon>
        <taxon>Georhizobium</taxon>
    </lineage>
</organism>
<dbReference type="InterPro" id="IPR016181">
    <property type="entry name" value="Acyl_CoA_acyltransferase"/>
</dbReference>
<dbReference type="InterPro" id="IPR000182">
    <property type="entry name" value="GNAT_dom"/>
</dbReference>
<evidence type="ECO:0000313" key="2">
    <source>
        <dbReference type="EMBL" id="AZN70865.1"/>
    </source>
</evidence>
<dbReference type="OrthoDB" id="5358891at2"/>
<dbReference type="KEGG" id="abaw:D5400_05875"/>
<dbReference type="AlphaFoldDB" id="A0A3Q8XMC6"/>
<dbReference type="PANTHER" id="PTHR43415:SF3">
    <property type="entry name" value="GNAT-FAMILY ACETYLTRANSFERASE"/>
    <property type="match status" value="1"/>
</dbReference>
<proteinExistence type="predicted"/>
<dbReference type="SUPFAM" id="SSF55729">
    <property type="entry name" value="Acyl-CoA N-acyltransferases (Nat)"/>
    <property type="match status" value="1"/>
</dbReference>
<feature type="domain" description="N-acetyltransferase" evidence="1">
    <location>
        <begin position="7"/>
        <end position="162"/>
    </location>
</feature>
<keyword evidence="2" id="KW-0808">Transferase</keyword>
<dbReference type="Pfam" id="PF13302">
    <property type="entry name" value="Acetyltransf_3"/>
    <property type="match status" value="1"/>
</dbReference>
<name>A0A3Q8XMC6_9HYPH</name>
<dbReference type="Gene3D" id="3.40.630.30">
    <property type="match status" value="1"/>
</dbReference>
<protein>
    <submittedName>
        <fullName evidence="2">UDP-4-amino-4, 6-dideoxy-N-acetyl-beta-L-altrosamine N-acetyltransferase</fullName>
        <ecNumber evidence="2">2.3.1.202</ecNumber>
    </submittedName>
</protein>
<sequence>MTEDGPGTLRAMSDDDLDQVLVWRNAPTVRRNMYTSHEISAEEHRAWWRRMRDTRDRHDLIFEMSGRPLGVVSFSQVSQSDRNAVWAFYAATDAPRGTGSRMEFAALDFAFEQLGLHKLSCEVLAFNEPVIKLHQKFGFSIEGIFRQHHRREEAFVDVVRLAILHHEWKSMRPAASGKLRATAPR</sequence>
<dbReference type="Proteomes" id="UP000268192">
    <property type="component" value="Chromosome"/>
</dbReference>
<gene>
    <name evidence="2" type="primary">pseH</name>
    <name evidence="2" type="ORF">D5400_05875</name>
</gene>
<keyword evidence="2" id="KW-0012">Acyltransferase</keyword>
<reference evidence="2 3" key="1">
    <citation type="submission" date="2018-09" db="EMBL/GenBank/DDBJ databases">
        <title>Marinorhizobium profundi gen. nov., sp. nov., isolated from a deep-sea sediment sample from the New Britain Trench and proposal of Marinorhizobiaceae fam. nov. in the order Rhizobiales of the class Alphaproteobacteria.</title>
        <authorList>
            <person name="Cao J."/>
        </authorList>
    </citation>
    <scope>NUCLEOTIDE SEQUENCE [LARGE SCALE GENOMIC DNA]</scope>
    <source>
        <strain evidence="2 3">WS11</strain>
    </source>
</reference>
<dbReference type="InterPro" id="IPR020036">
    <property type="entry name" value="PseH"/>
</dbReference>
<keyword evidence="3" id="KW-1185">Reference proteome</keyword>
<dbReference type="PANTHER" id="PTHR43415">
    <property type="entry name" value="SPERMIDINE N(1)-ACETYLTRANSFERASE"/>
    <property type="match status" value="1"/>
</dbReference>